<feature type="region of interest" description="Disordered" evidence="1">
    <location>
        <begin position="91"/>
        <end position="131"/>
    </location>
</feature>
<keyword evidence="2" id="KW-0808">Transferase</keyword>
<name>A0AAE1XRF4_9LAMI</name>
<reference evidence="2" key="2">
    <citation type="journal article" date="2024" name="Plant">
        <title>Genomic evolution and insights into agronomic trait innovations of Sesamum species.</title>
        <authorList>
            <person name="Miao H."/>
            <person name="Wang L."/>
            <person name="Qu L."/>
            <person name="Liu H."/>
            <person name="Sun Y."/>
            <person name="Le M."/>
            <person name="Wang Q."/>
            <person name="Wei S."/>
            <person name="Zheng Y."/>
            <person name="Lin W."/>
            <person name="Duan Y."/>
            <person name="Cao H."/>
            <person name="Xiong S."/>
            <person name="Wang X."/>
            <person name="Wei L."/>
            <person name="Li C."/>
            <person name="Ma Q."/>
            <person name="Ju M."/>
            <person name="Zhao R."/>
            <person name="Li G."/>
            <person name="Mu C."/>
            <person name="Tian Q."/>
            <person name="Mei H."/>
            <person name="Zhang T."/>
            <person name="Gao T."/>
            <person name="Zhang H."/>
        </authorList>
    </citation>
    <scope>NUCLEOTIDE SEQUENCE</scope>
    <source>
        <strain evidence="2">3651</strain>
    </source>
</reference>
<evidence type="ECO:0000313" key="2">
    <source>
        <dbReference type="EMBL" id="KAK4416606.1"/>
    </source>
</evidence>
<gene>
    <name evidence="2" type="ORF">Salat_2486100</name>
</gene>
<evidence type="ECO:0000313" key="3">
    <source>
        <dbReference type="Proteomes" id="UP001293254"/>
    </source>
</evidence>
<keyword evidence="2" id="KW-0418">Kinase</keyword>
<keyword evidence="3" id="KW-1185">Reference proteome</keyword>
<reference evidence="2" key="1">
    <citation type="submission" date="2020-06" db="EMBL/GenBank/DDBJ databases">
        <authorList>
            <person name="Li T."/>
            <person name="Hu X."/>
            <person name="Zhang T."/>
            <person name="Song X."/>
            <person name="Zhang H."/>
            <person name="Dai N."/>
            <person name="Sheng W."/>
            <person name="Hou X."/>
            <person name="Wei L."/>
        </authorList>
    </citation>
    <scope>NUCLEOTIDE SEQUENCE</scope>
    <source>
        <strain evidence="2">3651</strain>
        <tissue evidence="2">Leaf</tissue>
    </source>
</reference>
<organism evidence="2 3">
    <name type="scientific">Sesamum alatum</name>
    <dbReference type="NCBI Taxonomy" id="300844"/>
    <lineage>
        <taxon>Eukaryota</taxon>
        <taxon>Viridiplantae</taxon>
        <taxon>Streptophyta</taxon>
        <taxon>Embryophyta</taxon>
        <taxon>Tracheophyta</taxon>
        <taxon>Spermatophyta</taxon>
        <taxon>Magnoliopsida</taxon>
        <taxon>eudicotyledons</taxon>
        <taxon>Gunneridae</taxon>
        <taxon>Pentapetalae</taxon>
        <taxon>asterids</taxon>
        <taxon>lamiids</taxon>
        <taxon>Lamiales</taxon>
        <taxon>Pedaliaceae</taxon>
        <taxon>Sesamum</taxon>
    </lineage>
</organism>
<accession>A0AAE1XRF4</accession>
<dbReference type="EMBL" id="JACGWO010000010">
    <property type="protein sequence ID" value="KAK4416606.1"/>
    <property type="molecule type" value="Genomic_DNA"/>
</dbReference>
<protein>
    <submittedName>
        <fullName evidence="2">Serine/threonine-protein kinase SRK2A</fullName>
    </submittedName>
</protein>
<dbReference type="GO" id="GO:0016301">
    <property type="term" value="F:kinase activity"/>
    <property type="evidence" value="ECO:0007669"/>
    <property type="project" value="UniProtKB-KW"/>
</dbReference>
<evidence type="ECO:0000256" key="1">
    <source>
        <dbReference type="SAM" id="MobiDB-lite"/>
    </source>
</evidence>
<proteinExistence type="predicted"/>
<dbReference type="Proteomes" id="UP001293254">
    <property type="component" value="Unassembled WGS sequence"/>
</dbReference>
<feature type="compositionally biased region" description="Acidic residues" evidence="1">
    <location>
        <begin position="117"/>
        <end position="131"/>
    </location>
</feature>
<comment type="caution">
    <text evidence="2">The sequence shown here is derived from an EMBL/GenBank/DDBJ whole genome shotgun (WGS) entry which is preliminary data.</text>
</comment>
<dbReference type="AlphaFoldDB" id="A0AAE1XRF4"/>
<sequence length="131" mass="15203">MAARYKIPDCPYISRLQAPSLPNFCHQSFKSTSLFLLGRIDIKEIKSHPWFVKNLPKELTETNQAVYYKKDNLSFSLQSIDEIMKIVREARKPPQSSMSVPGFRWGGQDGESKDDQEPVEEEEEEDEYESK</sequence>